<dbReference type="EMBL" id="JACJIA010000001">
    <property type="protein sequence ID" value="MBA8948436.1"/>
    <property type="molecule type" value="Genomic_DNA"/>
</dbReference>
<evidence type="ECO:0000256" key="4">
    <source>
        <dbReference type="ARBA" id="ARBA00051441"/>
    </source>
</evidence>
<dbReference type="GO" id="GO:0005737">
    <property type="term" value="C:cytoplasm"/>
    <property type="evidence" value="ECO:0007669"/>
    <property type="project" value="TreeGrafter"/>
</dbReference>
<organism evidence="10 11">
    <name type="scientific">Actinomadura namibiensis</name>
    <dbReference type="NCBI Taxonomy" id="182080"/>
    <lineage>
        <taxon>Bacteria</taxon>
        <taxon>Bacillati</taxon>
        <taxon>Actinomycetota</taxon>
        <taxon>Actinomycetes</taxon>
        <taxon>Streptosporangiales</taxon>
        <taxon>Thermomonosporaceae</taxon>
        <taxon>Actinomadura</taxon>
    </lineage>
</organism>
<evidence type="ECO:0000256" key="1">
    <source>
        <dbReference type="ARBA" id="ARBA00001933"/>
    </source>
</evidence>
<dbReference type="EC" id="2.5.1.48" evidence="5"/>
<feature type="modified residue" description="N6-(pyridoxal phosphate)lysine" evidence="8">
    <location>
        <position position="203"/>
    </location>
</feature>
<protein>
    <recommendedName>
        <fullName evidence="6">Cystathionine gamma-synthase</fullName>
        <ecNumber evidence="5">2.5.1.48</ecNumber>
    </recommendedName>
    <alternativeName>
        <fullName evidence="7">O-succinylhomoserine (thiol)-lyase</fullName>
    </alternativeName>
</protein>
<dbReference type="GO" id="GO:0030170">
    <property type="term" value="F:pyridoxal phosphate binding"/>
    <property type="evidence" value="ECO:0007669"/>
    <property type="project" value="InterPro"/>
</dbReference>
<name>A0A7W3LHU2_ACTNM</name>
<comment type="similarity">
    <text evidence="2 9">Belongs to the trans-sulfuration enzymes family.</text>
</comment>
<dbReference type="FunFam" id="3.90.1150.10:FF:000008">
    <property type="entry name" value="Cystathionine gamma-synthase"/>
    <property type="match status" value="1"/>
</dbReference>
<dbReference type="Gene3D" id="3.40.640.10">
    <property type="entry name" value="Type I PLP-dependent aspartate aminotransferase-like (Major domain)"/>
    <property type="match status" value="1"/>
</dbReference>
<evidence type="ECO:0000256" key="2">
    <source>
        <dbReference type="ARBA" id="ARBA00009077"/>
    </source>
</evidence>
<dbReference type="AlphaFoldDB" id="A0A7W3LHU2"/>
<dbReference type="InterPro" id="IPR015422">
    <property type="entry name" value="PyrdxlP-dep_Trfase_small"/>
</dbReference>
<reference evidence="10 11" key="1">
    <citation type="submission" date="2020-08" db="EMBL/GenBank/DDBJ databases">
        <title>Genomic Encyclopedia of Type Strains, Phase IV (KMG-IV): sequencing the most valuable type-strain genomes for metagenomic binning, comparative biology and taxonomic classification.</title>
        <authorList>
            <person name="Goeker M."/>
        </authorList>
    </citation>
    <scope>NUCLEOTIDE SEQUENCE [LARGE SCALE GENOMIC DNA]</scope>
    <source>
        <strain evidence="10 11">DSM 44197</strain>
    </source>
</reference>
<dbReference type="PANTHER" id="PTHR11808">
    <property type="entry name" value="TRANS-SULFURATION ENZYME FAMILY MEMBER"/>
    <property type="match status" value="1"/>
</dbReference>
<evidence type="ECO:0000256" key="7">
    <source>
        <dbReference type="ARBA" id="ARBA00083849"/>
    </source>
</evidence>
<evidence type="ECO:0000256" key="3">
    <source>
        <dbReference type="ARBA" id="ARBA00022898"/>
    </source>
</evidence>
<accession>A0A7W3LHU2</accession>
<evidence type="ECO:0000256" key="8">
    <source>
        <dbReference type="PIRSR" id="PIRSR001434-2"/>
    </source>
</evidence>
<dbReference type="PIRSF" id="PIRSF001434">
    <property type="entry name" value="CGS"/>
    <property type="match status" value="1"/>
</dbReference>
<dbReference type="Gene3D" id="3.90.1150.10">
    <property type="entry name" value="Aspartate Aminotransferase, domain 1"/>
    <property type="match status" value="1"/>
</dbReference>
<evidence type="ECO:0000313" key="11">
    <source>
        <dbReference type="Proteomes" id="UP000572680"/>
    </source>
</evidence>
<evidence type="ECO:0000256" key="5">
    <source>
        <dbReference type="ARBA" id="ARBA00066530"/>
    </source>
</evidence>
<comment type="caution">
    <text evidence="10">The sequence shown here is derived from an EMBL/GenBank/DDBJ whole genome shotgun (WGS) entry which is preliminary data.</text>
</comment>
<evidence type="ECO:0000313" key="10">
    <source>
        <dbReference type="EMBL" id="MBA8948436.1"/>
    </source>
</evidence>
<dbReference type="GO" id="GO:0003962">
    <property type="term" value="F:cystathionine gamma-synthase activity"/>
    <property type="evidence" value="ECO:0007669"/>
    <property type="project" value="UniProtKB-EC"/>
</dbReference>
<comment type="catalytic activity">
    <reaction evidence="4">
        <text>O-succinyl-L-homoserine + L-cysteine = L,L-cystathionine + succinate + H(+)</text>
        <dbReference type="Rhea" id="RHEA:20397"/>
        <dbReference type="ChEBI" id="CHEBI:15378"/>
        <dbReference type="ChEBI" id="CHEBI:30031"/>
        <dbReference type="ChEBI" id="CHEBI:35235"/>
        <dbReference type="ChEBI" id="CHEBI:57661"/>
        <dbReference type="ChEBI" id="CHEBI:58161"/>
        <dbReference type="EC" id="2.5.1.48"/>
    </reaction>
</comment>
<keyword evidence="10" id="KW-0808">Transferase</keyword>
<comment type="cofactor">
    <cofactor evidence="1 9">
        <name>pyridoxal 5'-phosphate</name>
        <dbReference type="ChEBI" id="CHEBI:597326"/>
    </cofactor>
</comment>
<sequence length="382" mass="40545">MDNEVHQGFETLAIHAGQEPDPTTGAVVPPIYQVSTYKQDGIGGLRGGYEYSRSANPTRTALEVCLAEVEGGVRGLAFASGLAAEDTLLRTVCKPGDHVIIPNDAYGGTYRLFAKVAEPWGVAFDPVPLGDVDAVRAAVRPETKLIWVETPTNPLLGVADIAALAAVAHDAGALLVVDNTFASPYLQRPLTLGADVVVHSTTKYIGGHSDVVGGALIVADADLGERLTYHQNAMGAVAGPFDAWLTLRGIKTLGVRMDRHCSNAEKVVEMLTRHPAVREVLYPGLPEHPGHEVAAKQMRKFGGMVSFRMGSEEAAVAVCERTRLFILGESLGGVESLIEHPGRMTHASAAGSPLEVPADLVRLSVGIEDIDDLLRDLEQALA</sequence>
<dbReference type="GO" id="GO:0019343">
    <property type="term" value="P:cysteine biosynthetic process via cystathionine"/>
    <property type="evidence" value="ECO:0007669"/>
    <property type="project" value="TreeGrafter"/>
</dbReference>
<keyword evidence="3 8" id="KW-0663">Pyridoxal phosphate</keyword>
<dbReference type="PANTHER" id="PTHR11808:SF15">
    <property type="entry name" value="CYSTATHIONINE GAMMA-LYASE"/>
    <property type="match status" value="1"/>
</dbReference>
<dbReference type="SUPFAM" id="SSF53383">
    <property type="entry name" value="PLP-dependent transferases"/>
    <property type="match status" value="1"/>
</dbReference>
<keyword evidence="11" id="KW-1185">Reference proteome</keyword>
<evidence type="ECO:0000256" key="6">
    <source>
        <dbReference type="ARBA" id="ARBA00068008"/>
    </source>
</evidence>
<dbReference type="PROSITE" id="PS00868">
    <property type="entry name" value="CYS_MET_METAB_PP"/>
    <property type="match status" value="1"/>
</dbReference>
<dbReference type="Pfam" id="PF01053">
    <property type="entry name" value="Cys_Met_Meta_PP"/>
    <property type="match status" value="1"/>
</dbReference>
<dbReference type="InterPro" id="IPR015421">
    <property type="entry name" value="PyrdxlP-dep_Trfase_major"/>
</dbReference>
<dbReference type="Proteomes" id="UP000572680">
    <property type="component" value="Unassembled WGS sequence"/>
</dbReference>
<dbReference type="CDD" id="cd00614">
    <property type="entry name" value="CGS_like"/>
    <property type="match status" value="1"/>
</dbReference>
<dbReference type="InterPro" id="IPR054542">
    <property type="entry name" value="Cys_met_metab_PP"/>
</dbReference>
<proteinExistence type="inferred from homology"/>
<dbReference type="GO" id="GO:0019346">
    <property type="term" value="P:transsulfuration"/>
    <property type="evidence" value="ECO:0007669"/>
    <property type="project" value="InterPro"/>
</dbReference>
<dbReference type="InterPro" id="IPR000277">
    <property type="entry name" value="Cys/Met-Metab_PyrdxlP-dep_enz"/>
</dbReference>
<gene>
    <name evidence="10" type="ORF">HNR61_000034</name>
</gene>
<evidence type="ECO:0000256" key="9">
    <source>
        <dbReference type="RuleBase" id="RU362118"/>
    </source>
</evidence>
<dbReference type="GO" id="GO:0004123">
    <property type="term" value="F:cystathionine gamma-lyase activity"/>
    <property type="evidence" value="ECO:0007669"/>
    <property type="project" value="TreeGrafter"/>
</dbReference>
<dbReference type="InterPro" id="IPR015424">
    <property type="entry name" value="PyrdxlP-dep_Trfase"/>
</dbReference>
<dbReference type="NCBIfam" id="NF005871">
    <property type="entry name" value="PRK07811.1"/>
    <property type="match status" value="1"/>
</dbReference>
<dbReference type="FunFam" id="3.40.640.10:FF:000009">
    <property type="entry name" value="Cystathionine gamma-synthase homolog"/>
    <property type="match status" value="1"/>
</dbReference>
<dbReference type="RefSeq" id="WP_182841084.1">
    <property type="nucleotide sequence ID" value="NZ_BAAALP010000042.1"/>
</dbReference>